<keyword evidence="3" id="KW-0677">Repeat</keyword>
<dbReference type="InterPro" id="IPR040395">
    <property type="entry name" value="TTC19"/>
</dbReference>
<comment type="similarity">
    <text evidence="2">Belongs to the TTC19 family.</text>
</comment>
<comment type="subcellular location">
    <subcellularLocation>
        <location evidence="1">Mitochondrion</location>
    </subcellularLocation>
</comment>
<dbReference type="Ensembl" id="ENSPNYT00000032624.1">
    <property type="protein sequence ID" value="ENSPNYP00000031862.1"/>
    <property type="gene ID" value="ENSPNYG00000024038.1"/>
</dbReference>
<organism evidence="7">
    <name type="scientific">Pundamilia nyererei</name>
    <dbReference type="NCBI Taxonomy" id="303518"/>
    <lineage>
        <taxon>Eukaryota</taxon>
        <taxon>Metazoa</taxon>
        <taxon>Chordata</taxon>
        <taxon>Craniata</taxon>
        <taxon>Vertebrata</taxon>
        <taxon>Euteleostomi</taxon>
        <taxon>Actinopterygii</taxon>
        <taxon>Neopterygii</taxon>
        <taxon>Teleostei</taxon>
        <taxon>Neoteleostei</taxon>
        <taxon>Acanthomorphata</taxon>
        <taxon>Ovalentaria</taxon>
        <taxon>Cichlomorphae</taxon>
        <taxon>Cichliformes</taxon>
        <taxon>Cichlidae</taxon>
        <taxon>African cichlids</taxon>
        <taxon>Pseudocrenilabrinae</taxon>
        <taxon>Haplochromini</taxon>
        <taxon>Pundamilia</taxon>
    </lineage>
</organism>
<dbReference type="GO" id="GO:0005743">
    <property type="term" value="C:mitochondrial inner membrane"/>
    <property type="evidence" value="ECO:0007669"/>
    <property type="project" value="TreeGrafter"/>
</dbReference>
<protein>
    <submittedName>
        <fullName evidence="7">Tetratricopeptide repeat domain 19</fullName>
    </submittedName>
</protein>
<dbReference type="Pfam" id="PF13374">
    <property type="entry name" value="TPR_10"/>
    <property type="match status" value="1"/>
</dbReference>
<dbReference type="GeneTree" id="ENSGT00390000009194"/>
<sequence length="270" mass="29427">MENLKNTLKPTVTELHLCESSGVRGSSSVTAAVLTTLCVSQLSVHRGQLQAASGFLHQAVVLAHQTHNNQAIIYTYSLLVTGELKEESADPAEFGGLVSPSAGTRRQTLAAEFKRDHEEALRKETRLLLGLCLDSRARYRASTLHLKQAGQDYQDALNICCQEQGETHPQTLVLMSDLATILDLQGHHDDALALVRRAVELSRSAGHPDLHVLLGNMAGILLHTGRLDDSLRFYQEALGLARQAADQEVPPVLQAVHSRLRAPPSLFSIV</sequence>
<dbReference type="Pfam" id="PF13424">
    <property type="entry name" value="TPR_12"/>
    <property type="match status" value="1"/>
</dbReference>
<evidence type="ECO:0000256" key="2">
    <source>
        <dbReference type="ARBA" id="ARBA00008219"/>
    </source>
</evidence>
<evidence type="ECO:0000256" key="1">
    <source>
        <dbReference type="ARBA" id="ARBA00004173"/>
    </source>
</evidence>
<evidence type="ECO:0000256" key="5">
    <source>
        <dbReference type="ARBA" id="ARBA00022946"/>
    </source>
</evidence>
<dbReference type="SUPFAM" id="SSF48452">
    <property type="entry name" value="TPR-like"/>
    <property type="match status" value="1"/>
</dbReference>
<dbReference type="GO" id="GO:0034551">
    <property type="term" value="P:mitochondrial respiratory chain complex III assembly"/>
    <property type="evidence" value="ECO:0007669"/>
    <property type="project" value="InterPro"/>
</dbReference>
<evidence type="ECO:0000256" key="3">
    <source>
        <dbReference type="ARBA" id="ARBA00022737"/>
    </source>
</evidence>
<reference evidence="7" key="1">
    <citation type="submission" date="2023-09" db="UniProtKB">
        <authorList>
            <consortium name="Ensembl"/>
        </authorList>
    </citation>
    <scope>IDENTIFICATION</scope>
</reference>
<name>A0A3B4H7M4_9CICH</name>
<accession>A0A3B4H7M4</accession>
<evidence type="ECO:0000313" key="7">
    <source>
        <dbReference type="Ensembl" id="ENSPNYP00000031862.1"/>
    </source>
</evidence>
<dbReference type="AlphaFoldDB" id="A0A3B4H7M4"/>
<dbReference type="PANTHER" id="PTHR13143">
    <property type="entry name" value="TETRATRICOPEPTIDE REPEAT PROTEIN 19"/>
    <property type="match status" value="1"/>
</dbReference>
<evidence type="ECO:0000256" key="6">
    <source>
        <dbReference type="ARBA" id="ARBA00023128"/>
    </source>
</evidence>
<keyword evidence="5" id="KW-0809">Transit peptide</keyword>
<dbReference type="PANTHER" id="PTHR13143:SF6">
    <property type="entry name" value="TETRATRICOPEPTIDE REPEAT PROTEIN 19, MITOCHONDRIAL"/>
    <property type="match status" value="1"/>
</dbReference>
<dbReference type="Gene3D" id="1.25.40.10">
    <property type="entry name" value="Tetratricopeptide repeat domain"/>
    <property type="match status" value="1"/>
</dbReference>
<dbReference type="InterPro" id="IPR011990">
    <property type="entry name" value="TPR-like_helical_dom_sf"/>
</dbReference>
<proteinExistence type="inferred from homology"/>
<keyword evidence="6" id="KW-0496">Mitochondrion</keyword>
<evidence type="ECO:0000256" key="4">
    <source>
        <dbReference type="ARBA" id="ARBA00022803"/>
    </source>
</evidence>
<keyword evidence="4" id="KW-0802">TPR repeat</keyword>